<dbReference type="Proteomes" id="UP001596111">
    <property type="component" value="Unassembled WGS sequence"/>
</dbReference>
<name>A0ABW0SX47_9GAMM</name>
<evidence type="ECO:0008006" key="3">
    <source>
        <dbReference type="Google" id="ProtNLM"/>
    </source>
</evidence>
<proteinExistence type="predicted"/>
<sequence>MTISLMAEVAWCLCTLLLVPLPGRAESGQILFSGAVIEPTCSAAVAEDVAITGAPPTIAAEARQTCARPGKAAAASRIYALTVVRLTSSVPDRVLKYFDGYVKAGRSDAMDPVLLTQTYE</sequence>
<dbReference type="RefSeq" id="WP_377326614.1">
    <property type="nucleotide sequence ID" value="NZ_JBHSNG010000008.1"/>
</dbReference>
<evidence type="ECO:0000313" key="1">
    <source>
        <dbReference type="EMBL" id="MFC5581437.1"/>
    </source>
</evidence>
<reference evidence="2" key="1">
    <citation type="journal article" date="2019" name="Int. J. Syst. Evol. Microbiol.">
        <title>The Global Catalogue of Microorganisms (GCM) 10K type strain sequencing project: providing services to taxonomists for standard genome sequencing and annotation.</title>
        <authorList>
            <consortium name="The Broad Institute Genomics Platform"/>
            <consortium name="The Broad Institute Genome Sequencing Center for Infectious Disease"/>
            <person name="Wu L."/>
            <person name="Ma J."/>
        </authorList>
    </citation>
    <scope>NUCLEOTIDE SEQUENCE [LARGE SCALE GENOMIC DNA]</scope>
    <source>
        <strain evidence="2">CGMCC 1.13587</strain>
    </source>
</reference>
<organism evidence="1 2">
    <name type="scientific">Rhodanobacter terrae</name>
    <dbReference type="NCBI Taxonomy" id="418647"/>
    <lineage>
        <taxon>Bacteria</taxon>
        <taxon>Pseudomonadati</taxon>
        <taxon>Pseudomonadota</taxon>
        <taxon>Gammaproteobacteria</taxon>
        <taxon>Lysobacterales</taxon>
        <taxon>Rhodanobacteraceae</taxon>
        <taxon>Rhodanobacter</taxon>
    </lineage>
</organism>
<protein>
    <recommendedName>
        <fullName evidence="3">Type 1 fimbrial protein</fullName>
    </recommendedName>
</protein>
<evidence type="ECO:0000313" key="2">
    <source>
        <dbReference type="Proteomes" id="UP001596111"/>
    </source>
</evidence>
<comment type="caution">
    <text evidence="1">The sequence shown here is derived from an EMBL/GenBank/DDBJ whole genome shotgun (WGS) entry which is preliminary data.</text>
</comment>
<gene>
    <name evidence="1" type="ORF">ACFPPB_09980</name>
</gene>
<keyword evidence="2" id="KW-1185">Reference proteome</keyword>
<accession>A0ABW0SX47</accession>
<dbReference type="EMBL" id="JBHSNG010000008">
    <property type="protein sequence ID" value="MFC5581437.1"/>
    <property type="molecule type" value="Genomic_DNA"/>
</dbReference>